<name>A0A4R2BPK0_SHIGR</name>
<reference evidence="2 3" key="1">
    <citation type="submission" date="2019-03" db="EMBL/GenBank/DDBJ databases">
        <title>Genomic Encyclopedia of Type Strains, Phase IV (KMG-IV): sequencing the most valuable type-strain genomes for metagenomic binning, comparative biology and taxonomic classification.</title>
        <authorList>
            <person name="Goeker M."/>
        </authorList>
    </citation>
    <scope>NUCLEOTIDE SEQUENCE [LARGE SCALE GENOMIC DNA]</scope>
    <source>
        <strain evidence="2 3">DSM 18401</strain>
    </source>
</reference>
<evidence type="ECO:0000313" key="2">
    <source>
        <dbReference type="EMBL" id="TCN29226.1"/>
    </source>
</evidence>
<dbReference type="AlphaFoldDB" id="A0A4R2BPK0"/>
<dbReference type="Gene3D" id="1.10.3990.20">
    <property type="entry name" value="protein bp1543"/>
    <property type="match status" value="1"/>
</dbReference>
<dbReference type="InterPro" id="IPR038268">
    <property type="entry name" value="RHH_sf"/>
</dbReference>
<dbReference type="Pfam" id="PF13467">
    <property type="entry name" value="RHH_4"/>
    <property type="match status" value="1"/>
</dbReference>
<keyword evidence="2" id="KW-0238">DNA-binding</keyword>
<sequence>MCRVLTTHSQERFTKINRSIRIAGHSTSVRLESAFWDVLEDIASREGLSTAQLISVLYHEALDKHGCLASLASMLRTVCVIYQEERNARSALS</sequence>
<dbReference type="Proteomes" id="UP000295351">
    <property type="component" value="Unassembled WGS sequence"/>
</dbReference>
<keyword evidence="3" id="KW-1185">Reference proteome</keyword>
<proteinExistence type="predicted"/>
<protein>
    <submittedName>
        <fullName evidence="2">Putative DNA-binding ribbon-helix-helix protein</fullName>
    </submittedName>
</protein>
<dbReference type="EMBL" id="SLVX01000081">
    <property type="protein sequence ID" value="TCN29226.1"/>
    <property type="molecule type" value="Genomic_DNA"/>
</dbReference>
<dbReference type="InterPro" id="IPR027373">
    <property type="entry name" value="RHH_dom"/>
</dbReference>
<comment type="caution">
    <text evidence="2">The sequence shown here is derived from an EMBL/GenBank/DDBJ whole genome shotgun (WGS) entry which is preliminary data.</text>
</comment>
<feature type="domain" description="Ribbon-helix-helix" evidence="1">
    <location>
        <begin position="16"/>
        <end position="82"/>
    </location>
</feature>
<dbReference type="RefSeq" id="WP_064334118.1">
    <property type="nucleotide sequence ID" value="NZ_BAABEI010000007.1"/>
</dbReference>
<gene>
    <name evidence="2" type="ORF">EV665_1812</name>
</gene>
<evidence type="ECO:0000259" key="1">
    <source>
        <dbReference type="Pfam" id="PF13467"/>
    </source>
</evidence>
<dbReference type="GO" id="GO:0003677">
    <property type="term" value="F:DNA binding"/>
    <property type="evidence" value="ECO:0007669"/>
    <property type="project" value="UniProtKB-KW"/>
</dbReference>
<evidence type="ECO:0000313" key="3">
    <source>
        <dbReference type="Proteomes" id="UP000295351"/>
    </source>
</evidence>
<accession>A0A4R2BPK0</accession>
<organism evidence="2 3">
    <name type="scientific">Shinella granuli</name>
    <dbReference type="NCBI Taxonomy" id="323621"/>
    <lineage>
        <taxon>Bacteria</taxon>
        <taxon>Pseudomonadati</taxon>
        <taxon>Pseudomonadota</taxon>
        <taxon>Alphaproteobacteria</taxon>
        <taxon>Hyphomicrobiales</taxon>
        <taxon>Rhizobiaceae</taxon>
        <taxon>Shinella</taxon>
    </lineage>
</organism>